<keyword evidence="7" id="KW-1133">Transmembrane helix</keyword>
<keyword evidence="8" id="KW-0560">Oxidoreductase</keyword>
<comment type="similarity">
    <text evidence="3">Belongs to the cytochrome P450 family.</text>
</comment>
<dbReference type="InterPro" id="IPR001128">
    <property type="entry name" value="Cyt_P450"/>
</dbReference>
<proteinExistence type="inferred from homology"/>
<accession>A0AA39UJL9</accession>
<dbReference type="Pfam" id="PF00067">
    <property type="entry name" value="p450"/>
    <property type="match status" value="1"/>
</dbReference>
<evidence type="ECO:0000256" key="7">
    <source>
        <dbReference type="ARBA" id="ARBA00022989"/>
    </source>
</evidence>
<evidence type="ECO:0000256" key="11">
    <source>
        <dbReference type="ARBA" id="ARBA00023136"/>
    </source>
</evidence>
<protein>
    <submittedName>
        <fullName evidence="12">Cytochrome P450</fullName>
    </submittedName>
</protein>
<dbReference type="GO" id="GO:0016705">
    <property type="term" value="F:oxidoreductase activity, acting on paired donors, with incorporation or reduction of molecular oxygen"/>
    <property type="evidence" value="ECO:0007669"/>
    <property type="project" value="InterPro"/>
</dbReference>
<name>A0AA39UJL9_9AGAR</name>
<comment type="caution">
    <text evidence="12">The sequence shown here is derived from an EMBL/GenBank/DDBJ whole genome shotgun (WGS) entry which is preliminary data.</text>
</comment>
<evidence type="ECO:0000256" key="9">
    <source>
        <dbReference type="ARBA" id="ARBA00023004"/>
    </source>
</evidence>
<dbReference type="GO" id="GO:0004497">
    <property type="term" value="F:monooxygenase activity"/>
    <property type="evidence" value="ECO:0007669"/>
    <property type="project" value="UniProtKB-KW"/>
</dbReference>
<evidence type="ECO:0000256" key="1">
    <source>
        <dbReference type="ARBA" id="ARBA00001971"/>
    </source>
</evidence>
<reference evidence="12" key="1">
    <citation type="submission" date="2023-06" db="EMBL/GenBank/DDBJ databases">
        <authorList>
            <consortium name="Lawrence Berkeley National Laboratory"/>
            <person name="Ahrendt S."/>
            <person name="Sahu N."/>
            <person name="Indic B."/>
            <person name="Wong-Bajracharya J."/>
            <person name="Merenyi Z."/>
            <person name="Ke H.-M."/>
            <person name="Monk M."/>
            <person name="Kocsube S."/>
            <person name="Drula E."/>
            <person name="Lipzen A."/>
            <person name="Balint B."/>
            <person name="Henrissat B."/>
            <person name="Andreopoulos B."/>
            <person name="Martin F.M."/>
            <person name="Harder C.B."/>
            <person name="Rigling D."/>
            <person name="Ford K.L."/>
            <person name="Foster G.D."/>
            <person name="Pangilinan J."/>
            <person name="Papanicolaou A."/>
            <person name="Barry K."/>
            <person name="LaButti K."/>
            <person name="Viragh M."/>
            <person name="Koriabine M."/>
            <person name="Yan M."/>
            <person name="Riley R."/>
            <person name="Champramary S."/>
            <person name="Plett K.L."/>
            <person name="Tsai I.J."/>
            <person name="Slot J."/>
            <person name="Sipos G."/>
            <person name="Plett J."/>
            <person name="Nagy L.G."/>
            <person name="Grigoriev I.V."/>
        </authorList>
    </citation>
    <scope>NUCLEOTIDE SEQUENCE</scope>
    <source>
        <strain evidence="12">HWK02</strain>
    </source>
</reference>
<evidence type="ECO:0000256" key="3">
    <source>
        <dbReference type="ARBA" id="ARBA00010617"/>
    </source>
</evidence>
<dbReference type="SUPFAM" id="SSF48264">
    <property type="entry name" value="Cytochrome P450"/>
    <property type="match status" value="1"/>
</dbReference>
<evidence type="ECO:0000256" key="10">
    <source>
        <dbReference type="ARBA" id="ARBA00023033"/>
    </source>
</evidence>
<dbReference type="InterPro" id="IPR050364">
    <property type="entry name" value="Cytochrome_P450_fung"/>
</dbReference>
<dbReference type="PANTHER" id="PTHR46300:SF2">
    <property type="entry name" value="CYTOCHROME P450 MONOOXYGENASE ALNH-RELATED"/>
    <property type="match status" value="1"/>
</dbReference>
<evidence type="ECO:0000256" key="2">
    <source>
        <dbReference type="ARBA" id="ARBA00004167"/>
    </source>
</evidence>
<keyword evidence="4" id="KW-0349">Heme</keyword>
<evidence type="ECO:0000256" key="5">
    <source>
        <dbReference type="ARBA" id="ARBA00022692"/>
    </source>
</evidence>
<evidence type="ECO:0000313" key="13">
    <source>
        <dbReference type="Proteomes" id="UP001175228"/>
    </source>
</evidence>
<comment type="cofactor">
    <cofactor evidence="1">
        <name>heme</name>
        <dbReference type="ChEBI" id="CHEBI:30413"/>
    </cofactor>
</comment>
<dbReference type="AlphaFoldDB" id="A0AA39UJL9"/>
<dbReference type="InterPro" id="IPR036396">
    <property type="entry name" value="Cyt_P450_sf"/>
</dbReference>
<evidence type="ECO:0000313" key="12">
    <source>
        <dbReference type="EMBL" id="KAK0485549.1"/>
    </source>
</evidence>
<keyword evidence="11" id="KW-0472">Membrane</keyword>
<dbReference type="GO" id="GO:0016020">
    <property type="term" value="C:membrane"/>
    <property type="evidence" value="ECO:0007669"/>
    <property type="project" value="UniProtKB-SubCell"/>
</dbReference>
<dbReference type="EMBL" id="JAUEPU010000050">
    <property type="protein sequence ID" value="KAK0485549.1"/>
    <property type="molecule type" value="Genomic_DNA"/>
</dbReference>
<gene>
    <name evidence="12" type="ORF">EDD18DRAFT_1111494</name>
</gene>
<keyword evidence="6" id="KW-0479">Metal-binding</keyword>
<dbReference type="GO" id="GO:0005506">
    <property type="term" value="F:iron ion binding"/>
    <property type="evidence" value="ECO:0007669"/>
    <property type="project" value="InterPro"/>
</dbReference>
<evidence type="ECO:0000256" key="8">
    <source>
        <dbReference type="ARBA" id="ARBA00023002"/>
    </source>
</evidence>
<dbReference type="Proteomes" id="UP001175228">
    <property type="component" value="Unassembled WGS sequence"/>
</dbReference>
<keyword evidence="10" id="KW-0503">Monooxygenase</keyword>
<comment type="subcellular location">
    <subcellularLocation>
        <location evidence="2">Membrane</location>
        <topology evidence="2">Single-pass membrane protein</topology>
    </subcellularLocation>
</comment>
<organism evidence="12 13">
    <name type="scientific">Armillaria luteobubalina</name>
    <dbReference type="NCBI Taxonomy" id="153913"/>
    <lineage>
        <taxon>Eukaryota</taxon>
        <taxon>Fungi</taxon>
        <taxon>Dikarya</taxon>
        <taxon>Basidiomycota</taxon>
        <taxon>Agaricomycotina</taxon>
        <taxon>Agaricomycetes</taxon>
        <taxon>Agaricomycetidae</taxon>
        <taxon>Agaricales</taxon>
        <taxon>Marasmiineae</taxon>
        <taxon>Physalacriaceae</taxon>
        <taxon>Armillaria</taxon>
    </lineage>
</organism>
<evidence type="ECO:0000256" key="4">
    <source>
        <dbReference type="ARBA" id="ARBA00022617"/>
    </source>
</evidence>
<evidence type="ECO:0000256" key="6">
    <source>
        <dbReference type="ARBA" id="ARBA00022723"/>
    </source>
</evidence>
<keyword evidence="9" id="KW-0408">Iron</keyword>
<dbReference type="Gene3D" id="1.10.630.10">
    <property type="entry name" value="Cytochrome P450"/>
    <property type="match status" value="1"/>
</dbReference>
<sequence>MAITFEESLNIFPGTFEPARPPESKTARTRNVSLTRFGKVYVVVGRYDAAVELIEKGGTQTSDRPRAIAASDTFSGGLRYAGSVILTLTYGKTTPATFEDPDLQDMIRDGNRCLWSVHSRQWCEGVEDVPECFATDLLDNTAAALVFVINIMAPACLPEAAKVVQKDIGDVVPRDRRPTFEDREKLPQVIAFVYECFRWYVRKGCSWTQAVHVYLSACTMRTNHILGIAHAASQDIIWEGYMIRKGSTIIASPWSIFRSPDLFPGPEDFDSQRWIVDG</sequence>
<keyword evidence="5" id="KW-0812">Transmembrane</keyword>
<dbReference type="GO" id="GO:0020037">
    <property type="term" value="F:heme binding"/>
    <property type="evidence" value="ECO:0007669"/>
    <property type="project" value="InterPro"/>
</dbReference>
<keyword evidence="13" id="KW-1185">Reference proteome</keyword>
<dbReference type="PANTHER" id="PTHR46300">
    <property type="entry name" value="P450, PUTATIVE (EUROFUNG)-RELATED-RELATED"/>
    <property type="match status" value="1"/>
</dbReference>